<organism evidence="1 2">
    <name type="scientific">Syntrophomonas wolfei</name>
    <dbReference type="NCBI Taxonomy" id="863"/>
    <lineage>
        <taxon>Bacteria</taxon>
        <taxon>Bacillati</taxon>
        <taxon>Bacillota</taxon>
        <taxon>Clostridia</taxon>
        <taxon>Eubacteriales</taxon>
        <taxon>Syntrophomonadaceae</taxon>
        <taxon>Syntrophomonas</taxon>
    </lineage>
</organism>
<dbReference type="EMBL" id="DNZF01000101">
    <property type="protein sequence ID" value="HBK53213.1"/>
    <property type="molecule type" value="Genomic_DNA"/>
</dbReference>
<comment type="caution">
    <text evidence="1">The sequence shown here is derived from an EMBL/GenBank/DDBJ whole genome shotgun (WGS) entry which is preliminary data.</text>
</comment>
<evidence type="ECO:0000313" key="1">
    <source>
        <dbReference type="EMBL" id="HBK53213.1"/>
    </source>
</evidence>
<proteinExistence type="predicted"/>
<name>A0A354YV25_9FIRM</name>
<dbReference type="AlphaFoldDB" id="A0A354YV25"/>
<protein>
    <recommendedName>
        <fullName evidence="3">PD-(D/E)XK endonuclease-like domain-containing protein</fullName>
    </recommendedName>
</protein>
<evidence type="ECO:0008006" key="3">
    <source>
        <dbReference type="Google" id="ProtNLM"/>
    </source>
</evidence>
<dbReference type="Proteomes" id="UP000263273">
    <property type="component" value="Unassembled WGS sequence"/>
</dbReference>
<evidence type="ECO:0000313" key="2">
    <source>
        <dbReference type="Proteomes" id="UP000263273"/>
    </source>
</evidence>
<gene>
    <name evidence="1" type="ORF">DDZ44_04665</name>
</gene>
<accession>A0A354YV25</accession>
<sequence length="185" mass="21198">MSLQLPSVTQIIQLISNECYGQIDPVTLHKAADRGTRVHEAIELIDQCGWAPTEEDTAGYIEAYKHWGRDYEPEILATEWRGYHRTMLYAGTGDKIIRLYDQKGLIIVDVKTSSIYHPLLVDIQLAGYTLMLESWPDIKIAEAYGLQLKPDGTYRFYQTQDLSRAKSYFMMCYALHNAVQKSKEA</sequence>
<reference evidence="1 2" key="1">
    <citation type="journal article" date="2018" name="Nat. Biotechnol.">
        <title>A standardized bacterial taxonomy based on genome phylogeny substantially revises the tree of life.</title>
        <authorList>
            <person name="Parks D.H."/>
            <person name="Chuvochina M."/>
            <person name="Waite D.W."/>
            <person name="Rinke C."/>
            <person name="Skarshewski A."/>
            <person name="Chaumeil P.A."/>
            <person name="Hugenholtz P."/>
        </authorList>
    </citation>
    <scope>NUCLEOTIDE SEQUENCE [LARGE SCALE GENOMIC DNA]</scope>
    <source>
        <strain evidence="1">UBA10948</strain>
    </source>
</reference>